<proteinExistence type="predicted"/>
<feature type="non-terminal residue" evidence="1">
    <location>
        <position position="73"/>
    </location>
</feature>
<accession>A0A381Y0G8</accession>
<dbReference type="AlphaFoldDB" id="A0A381Y0G8"/>
<gene>
    <name evidence="1" type="ORF">METZ01_LOCUS123368</name>
</gene>
<evidence type="ECO:0000313" key="1">
    <source>
        <dbReference type="EMBL" id="SVA70514.1"/>
    </source>
</evidence>
<protein>
    <submittedName>
        <fullName evidence="1">Uncharacterized protein</fullName>
    </submittedName>
</protein>
<reference evidence="1" key="1">
    <citation type="submission" date="2018-05" db="EMBL/GenBank/DDBJ databases">
        <authorList>
            <person name="Lanie J.A."/>
            <person name="Ng W.-L."/>
            <person name="Kazmierczak K.M."/>
            <person name="Andrzejewski T.M."/>
            <person name="Davidsen T.M."/>
            <person name="Wayne K.J."/>
            <person name="Tettelin H."/>
            <person name="Glass J.I."/>
            <person name="Rusch D."/>
            <person name="Podicherti R."/>
            <person name="Tsui H.-C.T."/>
            <person name="Winkler M.E."/>
        </authorList>
    </citation>
    <scope>NUCLEOTIDE SEQUENCE</scope>
</reference>
<dbReference type="EMBL" id="UINC01017055">
    <property type="protein sequence ID" value="SVA70514.1"/>
    <property type="molecule type" value="Genomic_DNA"/>
</dbReference>
<feature type="non-terminal residue" evidence="1">
    <location>
        <position position="1"/>
    </location>
</feature>
<name>A0A381Y0G8_9ZZZZ</name>
<organism evidence="1">
    <name type="scientific">marine metagenome</name>
    <dbReference type="NCBI Taxonomy" id="408172"/>
    <lineage>
        <taxon>unclassified sequences</taxon>
        <taxon>metagenomes</taxon>
        <taxon>ecological metagenomes</taxon>
    </lineage>
</organism>
<sequence length="73" mass="8194">VHQISQPFLALEPAISFMVSYSPKTTPLAGSFSLLHRHVPATTPRSQSTARLPSRMELSALWVRFPKHISFFS</sequence>